<reference evidence="1 2" key="1">
    <citation type="submission" date="2015-04" db="EMBL/GenBank/DDBJ databases">
        <authorList>
            <person name="Syromyatnikov M.Y."/>
            <person name="Popov V.N."/>
        </authorList>
    </citation>
    <scope>NUCLEOTIDE SEQUENCE [LARGE SCALE GENOMIC DNA]</scope>
</reference>
<organism evidence="1 2">
    <name type="scientific">Clunio marinus</name>
    <dbReference type="NCBI Taxonomy" id="568069"/>
    <lineage>
        <taxon>Eukaryota</taxon>
        <taxon>Metazoa</taxon>
        <taxon>Ecdysozoa</taxon>
        <taxon>Arthropoda</taxon>
        <taxon>Hexapoda</taxon>
        <taxon>Insecta</taxon>
        <taxon>Pterygota</taxon>
        <taxon>Neoptera</taxon>
        <taxon>Endopterygota</taxon>
        <taxon>Diptera</taxon>
        <taxon>Nematocera</taxon>
        <taxon>Chironomoidea</taxon>
        <taxon>Chironomidae</taxon>
        <taxon>Clunio</taxon>
    </lineage>
</organism>
<evidence type="ECO:0000313" key="1">
    <source>
        <dbReference type="EMBL" id="CRL05434.1"/>
    </source>
</evidence>
<evidence type="ECO:0000313" key="2">
    <source>
        <dbReference type="Proteomes" id="UP000183832"/>
    </source>
</evidence>
<accession>A0A1J1J0E6</accession>
<dbReference type="EMBL" id="CVRI01000064">
    <property type="protein sequence ID" value="CRL05434.1"/>
    <property type="molecule type" value="Genomic_DNA"/>
</dbReference>
<sequence>MRPKLDYYITSRNCLFTFLSAGMDGVVLSDSRLFASPAVHTKPSCDDEDESRMRMSCIETLKHLFEMRQIESNMLLRPKISSDSIKNEKMFVRECRKLRPQSHLISYKKLMEKV</sequence>
<protein>
    <submittedName>
        <fullName evidence="1">CLUMA_CG018514, isoform A</fullName>
    </submittedName>
</protein>
<gene>
    <name evidence="1" type="ORF">CLUMA_CG018514</name>
</gene>
<proteinExistence type="predicted"/>
<dbReference type="Proteomes" id="UP000183832">
    <property type="component" value="Unassembled WGS sequence"/>
</dbReference>
<dbReference type="AlphaFoldDB" id="A0A1J1J0E6"/>
<keyword evidence="2" id="KW-1185">Reference proteome</keyword>
<name>A0A1J1J0E6_9DIPT</name>